<dbReference type="Proteomes" id="UP000292120">
    <property type="component" value="Unassembled WGS sequence"/>
</dbReference>
<dbReference type="SUPFAM" id="SSF109998">
    <property type="entry name" value="Triger factor/SurA peptide-binding domain-like"/>
    <property type="match status" value="1"/>
</dbReference>
<proteinExistence type="inferred from homology"/>
<accession>A0A4Q9GX83</accession>
<evidence type="ECO:0000259" key="5">
    <source>
        <dbReference type="Pfam" id="PF13145"/>
    </source>
</evidence>
<reference evidence="6 7" key="1">
    <citation type="submission" date="2019-02" db="EMBL/GenBank/DDBJ databases">
        <title>Aquabacterium sp. strain KMB7.</title>
        <authorList>
            <person name="Chen W.-M."/>
        </authorList>
    </citation>
    <scope>NUCLEOTIDE SEQUENCE [LARGE SCALE GENOMIC DNA]</scope>
    <source>
        <strain evidence="6 7">KMB7</strain>
    </source>
</reference>
<evidence type="ECO:0000256" key="3">
    <source>
        <dbReference type="ARBA" id="ARBA00013194"/>
    </source>
</evidence>
<keyword evidence="4" id="KW-0697">Rotamase</keyword>
<dbReference type="InterPro" id="IPR014274">
    <property type="entry name" value="PPIase_EpsD"/>
</dbReference>
<dbReference type="PANTHER" id="PTHR47245:SF2">
    <property type="entry name" value="PEPTIDYL-PROLYL CIS-TRANS ISOMERASE HP_0175-RELATED"/>
    <property type="match status" value="1"/>
</dbReference>
<protein>
    <recommendedName>
        <fullName evidence="3">peptidylprolyl isomerase</fullName>
        <ecNumber evidence="3">5.2.1.8</ecNumber>
    </recommendedName>
</protein>
<keyword evidence="7" id="KW-1185">Reference proteome</keyword>
<dbReference type="Pfam" id="PF13145">
    <property type="entry name" value="Rotamase_2"/>
    <property type="match status" value="1"/>
</dbReference>
<dbReference type="Gene3D" id="1.10.8.1040">
    <property type="match status" value="1"/>
</dbReference>
<comment type="caution">
    <text evidence="6">The sequence shown here is derived from an EMBL/GenBank/DDBJ whole genome shotgun (WGS) entry which is preliminary data.</text>
</comment>
<organism evidence="6 7">
    <name type="scientific">Aquabacterium lacunae</name>
    <dbReference type="NCBI Taxonomy" id="2528630"/>
    <lineage>
        <taxon>Bacteria</taxon>
        <taxon>Pseudomonadati</taxon>
        <taxon>Pseudomonadota</taxon>
        <taxon>Betaproteobacteria</taxon>
        <taxon>Burkholderiales</taxon>
        <taxon>Aquabacterium</taxon>
    </lineage>
</organism>
<feature type="domain" description="PpiC" evidence="5">
    <location>
        <begin position="159"/>
        <end position="279"/>
    </location>
</feature>
<evidence type="ECO:0000313" key="6">
    <source>
        <dbReference type="EMBL" id="TBO30197.1"/>
    </source>
</evidence>
<dbReference type="InterPro" id="IPR050245">
    <property type="entry name" value="PrsA_foldase"/>
</dbReference>
<comment type="catalytic activity">
    <reaction evidence="1">
        <text>[protein]-peptidylproline (omega=180) = [protein]-peptidylproline (omega=0)</text>
        <dbReference type="Rhea" id="RHEA:16237"/>
        <dbReference type="Rhea" id="RHEA-COMP:10747"/>
        <dbReference type="Rhea" id="RHEA-COMP:10748"/>
        <dbReference type="ChEBI" id="CHEBI:83833"/>
        <dbReference type="ChEBI" id="CHEBI:83834"/>
        <dbReference type="EC" id="5.2.1.8"/>
    </reaction>
</comment>
<evidence type="ECO:0000256" key="2">
    <source>
        <dbReference type="ARBA" id="ARBA00007656"/>
    </source>
</evidence>
<dbReference type="InterPro" id="IPR027304">
    <property type="entry name" value="Trigger_fact/SurA_dom_sf"/>
</dbReference>
<dbReference type="EC" id="5.2.1.8" evidence="3"/>
<comment type="similarity">
    <text evidence="2">Belongs to the PpiC/parvulin rotamase family.</text>
</comment>
<dbReference type="PANTHER" id="PTHR47245">
    <property type="entry name" value="PEPTIDYLPROLYL ISOMERASE"/>
    <property type="match status" value="1"/>
</dbReference>
<evidence type="ECO:0000313" key="7">
    <source>
        <dbReference type="Proteomes" id="UP000292120"/>
    </source>
</evidence>
<dbReference type="EMBL" id="SIXI01000004">
    <property type="protein sequence ID" value="TBO30197.1"/>
    <property type="molecule type" value="Genomic_DNA"/>
</dbReference>
<dbReference type="NCBIfam" id="TIGR02925">
    <property type="entry name" value="cis_trans_EpsD"/>
    <property type="match status" value="1"/>
</dbReference>
<dbReference type="GO" id="GO:0003755">
    <property type="term" value="F:peptidyl-prolyl cis-trans isomerase activity"/>
    <property type="evidence" value="ECO:0007669"/>
    <property type="project" value="UniProtKB-KW"/>
</dbReference>
<gene>
    <name evidence="6" type="primary">epsD</name>
    <name evidence="6" type="ORF">EYS42_10890</name>
</gene>
<dbReference type="OrthoDB" id="5564407at2"/>
<sequence>MQNRQEPDRRKRVYRTVRHLLLYCPMHFVMHNKQRKFAVARVALVPALVAAALLAGCGGDKEGEKGASQAAAKVNGEELTVHQINLMLERQPGLRPEMADAAGRQILEGLIDQQLAVEKAVEDKLDRDPKIVQLLDAQRRATLAQAYIQKAAAAGVPTPSADEVRKYFDSKPALFSERRVYMLQEFTIAGEAEATKALQAKLEAAGSPQAFVETLKDSGLKFVVNQVTQPAENIPLNLVDRIGALKDGQALYQQGEGGMKAILVAASRSQPLTFEQAKPLIERFLGETRRNEWMQKHIKDMRAAAKIEYVGKFAEKPAAAASGASAAAPAATSVIPAASAAASAGLDADSLSKGLSGLK</sequence>
<name>A0A4Q9GX83_9BURK</name>
<dbReference type="AlphaFoldDB" id="A0A4Q9GX83"/>
<evidence type="ECO:0000256" key="1">
    <source>
        <dbReference type="ARBA" id="ARBA00000971"/>
    </source>
</evidence>
<keyword evidence="6" id="KW-0413">Isomerase</keyword>
<dbReference type="InterPro" id="IPR000297">
    <property type="entry name" value="PPIase_PpiC"/>
</dbReference>
<evidence type="ECO:0000256" key="4">
    <source>
        <dbReference type="ARBA" id="ARBA00023110"/>
    </source>
</evidence>